<dbReference type="EMBL" id="CP058561">
    <property type="protein sequence ID" value="QUH31279.1"/>
    <property type="molecule type" value="Genomic_DNA"/>
</dbReference>
<gene>
    <name evidence="3" type="ORF">HYG85_21065</name>
</gene>
<organism evidence="3 4">
    <name type="scientific">Vallitalea guaymasensis</name>
    <dbReference type="NCBI Taxonomy" id="1185412"/>
    <lineage>
        <taxon>Bacteria</taxon>
        <taxon>Bacillati</taxon>
        <taxon>Bacillota</taxon>
        <taxon>Clostridia</taxon>
        <taxon>Lachnospirales</taxon>
        <taxon>Vallitaleaceae</taxon>
        <taxon>Vallitalea</taxon>
    </lineage>
</organism>
<feature type="domain" description="PASTA" evidence="2">
    <location>
        <begin position="255"/>
        <end position="321"/>
    </location>
</feature>
<dbReference type="Gene3D" id="3.30.10.20">
    <property type="match status" value="6"/>
</dbReference>
<keyword evidence="1" id="KW-1133">Transmembrane helix</keyword>
<dbReference type="InterPro" id="IPR005543">
    <property type="entry name" value="PASTA_dom"/>
</dbReference>
<dbReference type="CDD" id="cd06577">
    <property type="entry name" value="PASTA_pknB"/>
    <property type="match status" value="3"/>
</dbReference>
<feature type="domain" description="PASTA" evidence="2">
    <location>
        <begin position="729"/>
        <end position="798"/>
    </location>
</feature>
<dbReference type="SUPFAM" id="SSF54184">
    <property type="entry name" value="Penicillin-binding protein 2x (pbp-2x), c-terminal domain"/>
    <property type="match status" value="1"/>
</dbReference>
<dbReference type="AlphaFoldDB" id="A0A8J8MEB8"/>
<reference evidence="3 4" key="1">
    <citation type="submission" date="2020-07" db="EMBL/GenBank/DDBJ databases">
        <title>Vallitalea guaymasensis genome.</title>
        <authorList>
            <person name="Postec A."/>
        </authorList>
    </citation>
    <scope>NUCLEOTIDE SEQUENCE [LARGE SCALE GENOMIC DNA]</scope>
    <source>
        <strain evidence="3 4">Ra1766G1</strain>
    </source>
</reference>
<dbReference type="Pfam" id="PF03793">
    <property type="entry name" value="PASTA"/>
    <property type="match status" value="4"/>
</dbReference>
<feature type="domain" description="PASTA" evidence="2">
    <location>
        <begin position="112"/>
        <end position="178"/>
    </location>
</feature>
<dbReference type="Proteomes" id="UP000677305">
    <property type="component" value="Chromosome"/>
</dbReference>
<sequence length="798" mass="91426">MDSNKNKDIFKDGFNFNLDEEKKPETNEEVHNKEIHEEEIDNEAKIDNDTIKEVVNIEDDKSKSNFLSNLNETKNASFEQEQFTYQKTSNYKKWIIQIIILAIAVISIYFIVNRKTILIDFSNMLYEDAVAWANDRNIILTYEEEYSNEIQEDYIISQNIEPGEKIGKDSTVKLSISKGKDPYEKIVVPDFDTSWSKTSIENWVEQNGIINYKFNNIESEDVPSNYLISYELIGATNDTFVRSSEVEFAISYTETFDTVVVPDFINETMIDVDIWAKNNDIEYTYTYEKSSLYDEDIIINQSVKSGEEMDVNEVFSFVISTGDENDTIIMENFLNRTIIDADIWAKNNRIRYTYSFEYSDIYPEDSISYQSIKADEEIKEGYTVSFIVSKGTEDEEEETIVMDNFLNRALLDVDIWAKSNGIDYNYTYEYNSIYEKDKIMYQSIPDGDELVGDEVLNFIVSKGEEIVVPDFSELTVTEAEEYDDDSIEVKVIEKYVKGTREGEFLSQSIGAEEVVEEGMEIRVEYSLGDRITVPSFIDELKQELEEWIEEANDNGANIDLIVNEQAGTGLEYGKIITQNIYNDDIDLSSDIEITISSGLTVPSFMNMSKSEANNYSQTSDLNVEVVEMYQQGTSAGKFLSQSIETGTKVNKGTYVTVYYSLGDTLNIPKFVDRPVTELQQWVDEQNSKGAQLTITKTELHIQDLDYGLIFSQNIYNQTNADLDTDIEVVVSLGELYSVIDFSEYSVSEIEDIAEENDLTIIFETVEDSLYSSGKVISQEPESGELISKKDFIKIRVAE</sequence>
<feature type="domain" description="PASTA" evidence="2">
    <location>
        <begin position="595"/>
        <end position="661"/>
    </location>
</feature>
<dbReference type="KEGG" id="vgu:HYG85_21065"/>
<evidence type="ECO:0000313" key="3">
    <source>
        <dbReference type="EMBL" id="QUH31279.1"/>
    </source>
</evidence>
<name>A0A8J8MEB8_9FIRM</name>
<keyword evidence="4" id="KW-1185">Reference proteome</keyword>
<protein>
    <submittedName>
        <fullName evidence="3">PASTA domain-containing protein</fullName>
    </submittedName>
</protein>
<evidence type="ECO:0000313" key="4">
    <source>
        <dbReference type="Proteomes" id="UP000677305"/>
    </source>
</evidence>
<dbReference type="SMART" id="SM00740">
    <property type="entry name" value="PASTA"/>
    <property type="match status" value="8"/>
</dbReference>
<dbReference type="PROSITE" id="PS51178">
    <property type="entry name" value="PASTA"/>
    <property type="match status" value="4"/>
</dbReference>
<feature type="transmembrane region" description="Helical" evidence="1">
    <location>
        <begin position="94"/>
        <end position="112"/>
    </location>
</feature>
<keyword evidence="1" id="KW-0812">Transmembrane</keyword>
<evidence type="ECO:0000259" key="2">
    <source>
        <dbReference type="PROSITE" id="PS51178"/>
    </source>
</evidence>
<dbReference type="RefSeq" id="WP_212691336.1">
    <property type="nucleotide sequence ID" value="NZ_CP058561.1"/>
</dbReference>
<accession>A0A8J8MEB8</accession>
<evidence type="ECO:0000256" key="1">
    <source>
        <dbReference type="SAM" id="Phobius"/>
    </source>
</evidence>
<keyword evidence="1" id="KW-0472">Membrane</keyword>
<proteinExistence type="predicted"/>